<dbReference type="Proteomes" id="UP000580839">
    <property type="component" value="Unassembled WGS sequence"/>
</dbReference>
<evidence type="ECO:0000313" key="4">
    <source>
        <dbReference type="Proteomes" id="UP000580839"/>
    </source>
</evidence>
<keyword evidence="2" id="KW-0732">Signal</keyword>
<accession>A0A849SJR3</accession>
<feature type="region of interest" description="Disordered" evidence="1">
    <location>
        <begin position="253"/>
        <end position="275"/>
    </location>
</feature>
<name>A0A849SJR3_UNCEI</name>
<reference evidence="3 4" key="1">
    <citation type="submission" date="2020-04" db="EMBL/GenBank/DDBJ databases">
        <title>Metagenomic profiling of ammonia- and methane-oxidizing microorganisms in a Dutch drinking water treatment plant.</title>
        <authorList>
            <person name="Poghosyan L."/>
            <person name="Leucker S."/>
        </authorList>
    </citation>
    <scope>NUCLEOTIDE SEQUENCE [LARGE SCALE GENOMIC DNA]</scope>
    <source>
        <strain evidence="3">S-RSF-IL-03</strain>
    </source>
</reference>
<feature type="compositionally biased region" description="Low complexity" evidence="1">
    <location>
        <begin position="253"/>
        <end position="270"/>
    </location>
</feature>
<feature type="signal peptide" evidence="2">
    <location>
        <begin position="1"/>
        <end position="38"/>
    </location>
</feature>
<evidence type="ECO:0000313" key="3">
    <source>
        <dbReference type="EMBL" id="NOT33913.1"/>
    </source>
</evidence>
<feature type="chain" id="PRO_5032938790" evidence="2">
    <location>
        <begin position="39"/>
        <end position="424"/>
    </location>
</feature>
<proteinExistence type="predicted"/>
<dbReference type="AlphaFoldDB" id="A0A849SJR3"/>
<evidence type="ECO:0000256" key="1">
    <source>
        <dbReference type="SAM" id="MobiDB-lite"/>
    </source>
</evidence>
<comment type="caution">
    <text evidence="3">The sequence shown here is derived from an EMBL/GenBank/DDBJ whole genome shotgun (WGS) entry which is preliminary data.</text>
</comment>
<sequence>MSTRFAARLDGTARRARRALHASLLALSIAGFAPPARALPDLRSTRPIHGLLVYSDSRRPDLFYYGPSDLRIATDRDGQPDFHFLDARYVGNVTSRDRGLVLMRSVISFRVEMPAPSAEALAEVAKSLRTGTASPELRPLPIRRLEAALVFASVGAGGDTTEHALPGGRFEGSSGHASASGDAYWSSRVFTLTLDSLDAQVFRSAIEAGELIASLGYAFVADGVAPDEPLITISDSRTLGRALRARFAGGAAPPTQLTQLTQPTQPTQPTESAPDSMLRRVVKASALRIGIDAKRWPDLIRRVDLNDRVPPGYAALDVYCFDFRDELRPDLAEKWAEVEAQTVQGSPFKLEAVFRSGAPELYASSLRFPVAVRIDRPYRFRVIEVRRDGSSKTGSWLTATGWTQLLDVTTRANPSAAPGVRPIR</sequence>
<protein>
    <submittedName>
        <fullName evidence="3">Uncharacterized protein</fullName>
    </submittedName>
</protein>
<organism evidence="3 4">
    <name type="scientific">Eiseniibacteriota bacterium</name>
    <dbReference type="NCBI Taxonomy" id="2212470"/>
    <lineage>
        <taxon>Bacteria</taxon>
        <taxon>Candidatus Eiseniibacteriota</taxon>
    </lineage>
</organism>
<gene>
    <name evidence="3" type="ORF">HOP12_07060</name>
</gene>
<evidence type="ECO:0000256" key="2">
    <source>
        <dbReference type="SAM" id="SignalP"/>
    </source>
</evidence>
<dbReference type="EMBL" id="JABFRW010000078">
    <property type="protein sequence ID" value="NOT33913.1"/>
    <property type="molecule type" value="Genomic_DNA"/>
</dbReference>